<proteinExistence type="predicted"/>
<feature type="transmembrane region" description="Helical" evidence="1">
    <location>
        <begin position="135"/>
        <end position="157"/>
    </location>
</feature>
<accession>A0A5C8I2V1</accession>
<keyword evidence="1" id="KW-0472">Membrane</keyword>
<protein>
    <recommendedName>
        <fullName evidence="4">Modulator of FtsH protease</fullName>
    </recommendedName>
</protein>
<feature type="transmembrane region" description="Helical" evidence="1">
    <location>
        <begin position="72"/>
        <end position="95"/>
    </location>
</feature>
<evidence type="ECO:0000256" key="1">
    <source>
        <dbReference type="SAM" id="Phobius"/>
    </source>
</evidence>
<keyword evidence="1" id="KW-0812">Transmembrane</keyword>
<keyword evidence="3" id="KW-1185">Reference proteome</keyword>
<feature type="transmembrane region" description="Helical" evidence="1">
    <location>
        <begin position="46"/>
        <end position="66"/>
    </location>
</feature>
<dbReference type="AlphaFoldDB" id="A0A5C8I2V1"/>
<dbReference type="EMBL" id="VRSV01000001">
    <property type="protein sequence ID" value="TXK12213.1"/>
    <property type="molecule type" value="Genomic_DNA"/>
</dbReference>
<feature type="transmembrane region" description="Helical" evidence="1">
    <location>
        <begin position="12"/>
        <end position="34"/>
    </location>
</feature>
<feature type="transmembrane region" description="Helical" evidence="1">
    <location>
        <begin position="107"/>
        <end position="129"/>
    </location>
</feature>
<reference evidence="2 3" key="1">
    <citation type="submission" date="2019-08" db="EMBL/GenBank/DDBJ databases">
        <authorList>
            <person name="Dong K."/>
        </authorList>
    </citation>
    <scope>NUCLEOTIDE SEQUENCE [LARGE SCALE GENOMIC DNA]</scope>
    <source>
        <strain evidence="2 3">JCM14558</strain>
    </source>
</reference>
<dbReference type="OrthoDB" id="4949050at2"/>
<sequence>MDALEGWTDFHVAMVGATAALAGLVIVASSVNIAQIVKATTITSRLAAAIAGLVLAIVVAGAALIPGIPAPAYGAVVLVATAGAGAFQVHAAWVIMRDPDPADHARLPKSALGFVPIAAYAASGVVVFFDPPTALVLAAVGCIIAIVSAIIVSWVALVEVLR</sequence>
<gene>
    <name evidence="2" type="ORF">FVP77_01620</name>
</gene>
<evidence type="ECO:0000313" key="2">
    <source>
        <dbReference type="EMBL" id="TXK12213.1"/>
    </source>
</evidence>
<organism evidence="2 3">
    <name type="scientific">Microbacterium hatanonis</name>
    <dbReference type="NCBI Taxonomy" id="404366"/>
    <lineage>
        <taxon>Bacteria</taxon>
        <taxon>Bacillati</taxon>
        <taxon>Actinomycetota</taxon>
        <taxon>Actinomycetes</taxon>
        <taxon>Micrococcales</taxon>
        <taxon>Microbacteriaceae</taxon>
        <taxon>Microbacterium</taxon>
    </lineage>
</organism>
<keyword evidence="1" id="KW-1133">Transmembrane helix</keyword>
<dbReference type="Proteomes" id="UP000321034">
    <property type="component" value="Unassembled WGS sequence"/>
</dbReference>
<name>A0A5C8I2V1_9MICO</name>
<dbReference type="RefSeq" id="WP_147892953.1">
    <property type="nucleotide sequence ID" value="NZ_BAAANR010000001.1"/>
</dbReference>
<evidence type="ECO:0000313" key="3">
    <source>
        <dbReference type="Proteomes" id="UP000321034"/>
    </source>
</evidence>
<evidence type="ECO:0008006" key="4">
    <source>
        <dbReference type="Google" id="ProtNLM"/>
    </source>
</evidence>
<comment type="caution">
    <text evidence="2">The sequence shown here is derived from an EMBL/GenBank/DDBJ whole genome shotgun (WGS) entry which is preliminary data.</text>
</comment>